<dbReference type="GeneTree" id="ENSGT00390000000873"/>
<reference evidence="7" key="3">
    <citation type="submission" date="2025-09" db="UniProtKB">
        <authorList>
            <consortium name="Ensembl"/>
        </authorList>
    </citation>
    <scope>IDENTIFICATION</scope>
</reference>
<evidence type="ECO:0000256" key="1">
    <source>
        <dbReference type="ARBA" id="ARBA00004141"/>
    </source>
</evidence>
<gene>
    <name evidence="7" type="primary">ST7</name>
</gene>
<keyword evidence="5 6" id="KW-0472">Membrane</keyword>
<keyword evidence="3 6" id="KW-0812">Transmembrane</keyword>
<dbReference type="PANTHER" id="PTHR12745">
    <property type="entry name" value="SUPPRESSION OF TUMORIGENICITY 7"/>
    <property type="match status" value="1"/>
</dbReference>
<evidence type="ECO:0000313" key="7">
    <source>
        <dbReference type="Ensembl" id="ENSSFOP00015038204.1"/>
    </source>
</evidence>
<dbReference type="GO" id="GO:0016020">
    <property type="term" value="C:membrane"/>
    <property type="evidence" value="ECO:0007669"/>
    <property type="project" value="UniProtKB-SubCell"/>
</dbReference>
<evidence type="ECO:0000256" key="4">
    <source>
        <dbReference type="ARBA" id="ARBA00022989"/>
    </source>
</evidence>
<reference evidence="7 8" key="1">
    <citation type="submission" date="2019-04" db="EMBL/GenBank/DDBJ databases">
        <authorList>
            <consortium name="Wellcome Sanger Institute Data Sharing"/>
        </authorList>
    </citation>
    <scope>NUCLEOTIDE SEQUENCE [LARGE SCALE GENOMIC DNA]</scope>
</reference>
<comment type="subcellular location">
    <subcellularLocation>
        <location evidence="1">Membrane</location>
        <topology evidence="1">Multi-pass membrane protein</topology>
    </subcellularLocation>
</comment>
<keyword evidence="8" id="KW-1185">Reference proteome</keyword>
<dbReference type="Ensembl" id="ENSSFOT00015060812.1">
    <property type="protein sequence ID" value="ENSSFOP00015038204.1"/>
    <property type="gene ID" value="ENSSFOG00015004605.2"/>
</dbReference>
<name>A0A8C9SIQ1_SCLFO</name>
<proteinExistence type="inferred from homology"/>
<sequence length="502" mass="57687">MFLNTLTPKFYVALTGTSSLISGLILIFEWWYFRKYGTSFIEQVSVSHLRPLLGECKVWRNPLNLFRGAEYNRYTWVTGREPLTYYDMNLSAQDHQTFFTCDSDHLRPADAIMQKAWRERNPQARISAAHEALVCATAYILLAEEEATTIVEAEKLFKQALKAGEVCYRRSQQVQHHGAQHEAQHRRDTNVLVYIKRRLAMCSRKLGRTREAVKMMRDLMKEFPLLSMFNIHENLLESLLELQAYADVQAVLAKYDGRYHDWETTTQVSGKAPGAVAFICNLTLYISLPKSATICYTAALLKARAVSDKFSPEAASRRGLNTAEMNAVEAIHRAVEFNPHVPKYLLEMKSLILPPEHVLKRGDSEAIAYAFFHLQHWKRVEGALNLLHCTWEGTFRMIPYPLEKGHLFYPYPICTETADRELLPMFHEVSVYPKKELPFFILFTAGLCSFTAMLALLTHQFPELMGVFAKAFLSTLFAPLNFIMEKVESILPSSLWHQLTRI</sequence>
<accession>A0A8C9SIQ1</accession>
<evidence type="ECO:0000256" key="2">
    <source>
        <dbReference type="ARBA" id="ARBA00009751"/>
    </source>
</evidence>
<dbReference type="AlphaFoldDB" id="A0A8C9SIQ1"/>
<protein>
    <submittedName>
        <fullName evidence="7">Suppression of tumorigenicity 7</fullName>
    </submittedName>
</protein>
<dbReference type="Proteomes" id="UP000694397">
    <property type="component" value="Chromosome 21"/>
</dbReference>
<comment type="similarity">
    <text evidence="2">Belongs to the ST7 family.</text>
</comment>
<evidence type="ECO:0000256" key="6">
    <source>
        <dbReference type="SAM" id="Phobius"/>
    </source>
</evidence>
<dbReference type="CDD" id="cd11557">
    <property type="entry name" value="ST7"/>
    <property type="match status" value="1"/>
</dbReference>
<feature type="transmembrane region" description="Helical" evidence="6">
    <location>
        <begin position="437"/>
        <end position="458"/>
    </location>
</feature>
<dbReference type="Pfam" id="PF04184">
    <property type="entry name" value="ST7"/>
    <property type="match status" value="1"/>
</dbReference>
<evidence type="ECO:0000313" key="8">
    <source>
        <dbReference type="Proteomes" id="UP000694397"/>
    </source>
</evidence>
<evidence type="ECO:0000256" key="3">
    <source>
        <dbReference type="ARBA" id="ARBA00022692"/>
    </source>
</evidence>
<dbReference type="InterPro" id="IPR007311">
    <property type="entry name" value="ST7"/>
</dbReference>
<organism evidence="7 8">
    <name type="scientific">Scleropages formosus</name>
    <name type="common">Asian bonytongue</name>
    <name type="synonym">Osteoglossum formosum</name>
    <dbReference type="NCBI Taxonomy" id="113540"/>
    <lineage>
        <taxon>Eukaryota</taxon>
        <taxon>Metazoa</taxon>
        <taxon>Chordata</taxon>
        <taxon>Craniata</taxon>
        <taxon>Vertebrata</taxon>
        <taxon>Euteleostomi</taxon>
        <taxon>Actinopterygii</taxon>
        <taxon>Neopterygii</taxon>
        <taxon>Teleostei</taxon>
        <taxon>Osteoglossocephala</taxon>
        <taxon>Osteoglossomorpha</taxon>
        <taxon>Osteoglossiformes</taxon>
        <taxon>Osteoglossidae</taxon>
        <taxon>Scleropages</taxon>
    </lineage>
</organism>
<feature type="transmembrane region" description="Helical" evidence="6">
    <location>
        <begin position="12"/>
        <end position="33"/>
    </location>
</feature>
<dbReference type="PANTHER" id="PTHR12745:SF12">
    <property type="entry name" value="SUPPRESSOR OF TUMORIGENICITY 7 PROTEIN HOMOLOG"/>
    <property type="match status" value="1"/>
</dbReference>
<reference evidence="7" key="2">
    <citation type="submission" date="2025-08" db="UniProtKB">
        <authorList>
            <consortium name="Ensembl"/>
        </authorList>
    </citation>
    <scope>IDENTIFICATION</scope>
</reference>
<keyword evidence="4 6" id="KW-1133">Transmembrane helix</keyword>
<evidence type="ECO:0000256" key="5">
    <source>
        <dbReference type="ARBA" id="ARBA00023136"/>
    </source>
</evidence>